<reference evidence="6 7" key="1">
    <citation type="submission" date="2019-02" db="EMBL/GenBank/DDBJ databases">
        <authorList>
            <consortium name="Pathogen Informatics"/>
        </authorList>
    </citation>
    <scope>NUCLEOTIDE SEQUENCE [LARGE SCALE GENOMIC DNA]</scope>
    <source>
        <strain evidence="6 7">3012STDY7089603</strain>
    </source>
</reference>
<gene>
    <name evidence="6" type="primary">pepE</name>
    <name evidence="6" type="ORF">NCTC13150_01945</name>
</gene>
<dbReference type="InterPro" id="IPR000169">
    <property type="entry name" value="Pept_cys_AS"/>
</dbReference>
<dbReference type="SUPFAM" id="SSF54001">
    <property type="entry name" value="Cysteine proteinases"/>
    <property type="match status" value="1"/>
</dbReference>
<feature type="active site" evidence="5">
    <location>
        <position position="358"/>
    </location>
</feature>
<keyword evidence="3 4" id="KW-0788">Thiol protease</keyword>
<evidence type="ECO:0000313" key="6">
    <source>
        <dbReference type="EMBL" id="VFB17356.1"/>
    </source>
</evidence>
<dbReference type="GO" id="GO:0005737">
    <property type="term" value="C:cytoplasm"/>
    <property type="evidence" value="ECO:0007669"/>
    <property type="project" value="TreeGrafter"/>
</dbReference>
<keyword evidence="7" id="KW-1185">Reference proteome</keyword>
<dbReference type="GO" id="GO:0006508">
    <property type="term" value="P:proteolysis"/>
    <property type="evidence" value="ECO:0007669"/>
    <property type="project" value="UniProtKB-KW"/>
</dbReference>
<dbReference type="AlphaFoldDB" id="A0A8H2M772"/>
<keyword evidence="2 4" id="KW-0378">Hydrolase</keyword>
<dbReference type="CDD" id="cd00585">
    <property type="entry name" value="Peptidase_C1B"/>
    <property type="match status" value="1"/>
</dbReference>
<dbReference type="PROSITE" id="PS00139">
    <property type="entry name" value="THIOL_PROTEASE_CYS"/>
    <property type="match status" value="1"/>
</dbReference>
<dbReference type="RefSeq" id="WP_131749902.1">
    <property type="nucleotide sequence ID" value="NZ_CAACYI010000001.1"/>
</dbReference>
<keyword evidence="4 6" id="KW-0031">Aminopeptidase</keyword>
<feature type="active site" evidence="5">
    <location>
        <position position="69"/>
    </location>
</feature>
<organism evidence="6 7">
    <name type="scientific">Urinicoccus massiliensis</name>
    <dbReference type="NCBI Taxonomy" id="1723382"/>
    <lineage>
        <taxon>Bacteria</taxon>
        <taxon>Bacillati</taxon>
        <taxon>Bacillota</taxon>
        <taxon>Tissierellia</taxon>
        <taxon>Tissierellales</taxon>
        <taxon>Peptoniphilaceae</taxon>
        <taxon>Urinicoccus</taxon>
    </lineage>
</organism>
<protein>
    <recommendedName>
        <fullName evidence="4">Aminopeptidase</fullName>
    </recommendedName>
</protein>
<evidence type="ECO:0000256" key="4">
    <source>
        <dbReference type="PIRNR" id="PIRNR005700"/>
    </source>
</evidence>
<comment type="similarity">
    <text evidence="4">Belongs to the peptidase C1 family.</text>
</comment>
<dbReference type="PANTHER" id="PTHR10363:SF2">
    <property type="entry name" value="BLEOMYCIN HYDROLASE"/>
    <property type="match status" value="1"/>
</dbReference>
<evidence type="ECO:0000256" key="2">
    <source>
        <dbReference type="ARBA" id="ARBA00022801"/>
    </source>
</evidence>
<evidence type="ECO:0000256" key="3">
    <source>
        <dbReference type="ARBA" id="ARBA00022807"/>
    </source>
</evidence>
<dbReference type="PIRSF" id="PIRSF005700">
    <property type="entry name" value="PepC"/>
    <property type="match status" value="1"/>
</dbReference>
<dbReference type="EMBL" id="CAACYI010000001">
    <property type="protein sequence ID" value="VFB17356.1"/>
    <property type="molecule type" value="Genomic_DNA"/>
</dbReference>
<dbReference type="Proteomes" id="UP000377798">
    <property type="component" value="Unassembled WGS sequence"/>
</dbReference>
<evidence type="ECO:0000256" key="5">
    <source>
        <dbReference type="PIRSR" id="PIRSR005700-1"/>
    </source>
</evidence>
<dbReference type="InterPro" id="IPR025660">
    <property type="entry name" value="Pept_his_AS"/>
</dbReference>
<dbReference type="PANTHER" id="PTHR10363">
    <property type="entry name" value="BLEOMYCIN HYDROLASE"/>
    <property type="match status" value="1"/>
</dbReference>
<sequence length="441" mass="51435">MKELTPDLLKKFDQAYLEDKTNAIIEGAISNVGIREASKNQRQINKHSFVFNHEIDHKNITDQKQTGRCWMFAALNMARPKIMKDLDLEEFELSESYLYFYDNLEKTNVFLDMVCKTRDLDINSREVIHALSFKTDDGGYFEYFKALVEKYGLVPKSAMKESFNSQNSADMFARIEEVIKKYAMDIRRAPEEDIDQLKEDCLAKVYTILAKCIGRPVQKFDFEYLDKDKNYHIEKNMTPQDFYHKYLDGFYDNLIRLIHDPRPRNPYGRVYINPEIKNLLEIDGLRGLNVPIDQMKKAMIRSLEDGRTAWFACDVGKMSDRKAGILDDRLYNYRDSLVDPGDFSKADRIDSRQSMATHAMNITGVNIQDGQSRFWKVENSWGEKNGKKGIFSMTDAWFDAYVYELIVHKDYLDPDYLKGLDQEPICYSPYDAFCAAFGMVK</sequence>
<dbReference type="Gene3D" id="3.90.70.10">
    <property type="entry name" value="Cysteine proteinases"/>
    <property type="match status" value="1"/>
</dbReference>
<dbReference type="GO" id="GO:0009636">
    <property type="term" value="P:response to toxic substance"/>
    <property type="evidence" value="ECO:0007669"/>
    <property type="project" value="TreeGrafter"/>
</dbReference>
<dbReference type="GO" id="GO:0043418">
    <property type="term" value="P:homocysteine catabolic process"/>
    <property type="evidence" value="ECO:0007669"/>
    <property type="project" value="TreeGrafter"/>
</dbReference>
<dbReference type="InterPro" id="IPR038765">
    <property type="entry name" value="Papain-like_cys_pep_sf"/>
</dbReference>
<keyword evidence="1 4" id="KW-0645">Protease</keyword>
<feature type="active site" evidence="5">
    <location>
        <position position="379"/>
    </location>
</feature>
<proteinExistence type="inferred from homology"/>
<dbReference type="PROSITE" id="PS00639">
    <property type="entry name" value="THIOL_PROTEASE_HIS"/>
    <property type="match status" value="1"/>
</dbReference>
<name>A0A8H2M772_9FIRM</name>
<accession>A0A8H2M772</accession>
<comment type="caution">
    <text evidence="6">The sequence shown here is derived from an EMBL/GenBank/DDBJ whole genome shotgun (WGS) entry which is preliminary data.</text>
</comment>
<dbReference type="InterPro" id="IPR004134">
    <property type="entry name" value="Peptidase_C1B"/>
</dbReference>
<evidence type="ECO:0000256" key="1">
    <source>
        <dbReference type="ARBA" id="ARBA00022670"/>
    </source>
</evidence>
<evidence type="ECO:0000313" key="7">
    <source>
        <dbReference type="Proteomes" id="UP000377798"/>
    </source>
</evidence>
<dbReference type="Pfam" id="PF03051">
    <property type="entry name" value="Peptidase_C1_2"/>
    <property type="match status" value="1"/>
</dbReference>
<dbReference type="GO" id="GO:0070005">
    <property type="term" value="F:cysteine-type aminopeptidase activity"/>
    <property type="evidence" value="ECO:0007669"/>
    <property type="project" value="InterPro"/>
</dbReference>